<sequence>VRIYNQQESTLFMCETCLDELGPIEGKWVESPLEKCSVCSNVDLQTQEEIYQWHYENDMSRLQYEEGN</sequence>
<dbReference type="AlphaFoldDB" id="A0A382CCN2"/>
<evidence type="ECO:0000313" key="1">
    <source>
        <dbReference type="EMBL" id="SVB23865.1"/>
    </source>
</evidence>
<protein>
    <submittedName>
        <fullName evidence="1">Uncharacterized protein</fullName>
    </submittedName>
</protein>
<dbReference type="EMBL" id="UINC01033885">
    <property type="protein sequence ID" value="SVB23865.1"/>
    <property type="molecule type" value="Genomic_DNA"/>
</dbReference>
<gene>
    <name evidence="1" type="ORF">METZ01_LOCUS176719</name>
</gene>
<reference evidence="1" key="1">
    <citation type="submission" date="2018-05" db="EMBL/GenBank/DDBJ databases">
        <authorList>
            <person name="Lanie J.A."/>
            <person name="Ng W.-L."/>
            <person name="Kazmierczak K.M."/>
            <person name="Andrzejewski T.M."/>
            <person name="Davidsen T.M."/>
            <person name="Wayne K.J."/>
            <person name="Tettelin H."/>
            <person name="Glass J.I."/>
            <person name="Rusch D."/>
            <person name="Podicherti R."/>
            <person name="Tsui H.-C.T."/>
            <person name="Winkler M.E."/>
        </authorList>
    </citation>
    <scope>NUCLEOTIDE SEQUENCE</scope>
</reference>
<organism evidence="1">
    <name type="scientific">marine metagenome</name>
    <dbReference type="NCBI Taxonomy" id="408172"/>
    <lineage>
        <taxon>unclassified sequences</taxon>
        <taxon>metagenomes</taxon>
        <taxon>ecological metagenomes</taxon>
    </lineage>
</organism>
<name>A0A382CCN2_9ZZZZ</name>
<proteinExistence type="predicted"/>
<accession>A0A382CCN2</accession>
<feature type="non-terminal residue" evidence="1">
    <location>
        <position position="1"/>
    </location>
</feature>